<dbReference type="AlphaFoldDB" id="A0ABD6AQY3"/>
<comment type="caution">
    <text evidence="1">The sequence shown here is derived from an EMBL/GenBank/DDBJ whole genome shotgun (WGS) entry which is preliminary data.</text>
</comment>
<sequence>MNRRRVLRGIGAGTMVVAGTAGIASAGQSKLRYNFYGCSQVCVNKRGVKAVVWTGRETKKVRITASSNRNDPAVREWKSVYCYEVDDPKKIIGLYYDGRYIENENRCAMNVKAK</sequence>
<dbReference type="RefSeq" id="WP_250871913.1">
    <property type="nucleotide sequence ID" value="NZ_JALXFV010000002.1"/>
</dbReference>
<evidence type="ECO:0000313" key="1">
    <source>
        <dbReference type="EMBL" id="MFD1511930.1"/>
    </source>
</evidence>
<proteinExistence type="predicted"/>
<accession>A0ABD6AQY3</accession>
<reference evidence="1 2" key="1">
    <citation type="journal article" date="2019" name="Int. J. Syst. Evol. Microbiol.">
        <title>The Global Catalogue of Microorganisms (GCM) 10K type strain sequencing project: providing services to taxonomists for standard genome sequencing and annotation.</title>
        <authorList>
            <consortium name="The Broad Institute Genomics Platform"/>
            <consortium name="The Broad Institute Genome Sequencing Center for Infectious Disease"/>
            <person name="Wu L."/>
            <person name="Ma J."/>
        </authorList>
    </citation>
    <scope>NUCLEOTIDE SEQUENCE [LARGE SCALE GENOMIC DNA]</scope>
    <source>
        <strain evidence="1 2">CGMCC 1.12563</strain>
    </source>
</reference>
<dbReference type="Proteomes" id="UP001597187">
    <property type="component" value="Unassembled WGS sequence"/>
</dbReference>
<gene>
    <name evidence="1" type="ORF">ACFSBT_01385</name>
</gene>
<keyword evidence="2" id="KW-1185">Reference proteome</keyword>
<protein>
    <recommendedName>
        <fullName evidence="3">Tat pathway signal protein</fullName>
    </recommendedName>
</protein>
<evidence type="ECO:0008006" key="3">
    <source>
        <dbReference type="Google" id="ProtNLM"/>
    </source>
</evidence>
<evidence type="ECO:0000313" key="2">
    <source>
        <dbReference type="Proteomes" id="UP001597187"/>
    </source>
</evidence>
<dbReference type="EMBL" id="JBHUDC010000002">
    <property type="protein sequence ID" value="MFD1511930.1"/>
    <property type="molecule type" value="Genomic_DNA"/>
</dbReference>
<organism evidence="1 2">
    <name type="scientific">Halomarina rubra</name>
    <dbReference type="NCBI Taxonomy" id="2071873"/>
    <lineage>
        <taxon>Archaea</taxon>
        <taxon>Methanobacteriati</taxon>
        <taxon>Methanobacteriota</taxon>
        <taxon>Stenosarchaea group</taxon>
        <taxon>Halobacteria</taxon>
        <taxon>Halobacteriales</taxon>
        <taxon>Natronomonadaceae</taxon>
        <taxon>Halomarina</taxon>
    </lineage>
</organism>
<name>A0ABD6AQY3_9EURY</name>